<reference evidence="3 4" key="1">
    <citation type="submission" date="2020-08" db="EMBL/GenBank/DDBJ databases">
        <title>Genomic Encyclopedia of Type Strains, Phase IV (KMG-IV): sequencing the most valuable type-strain genomes for metagenomic binning, comparative biology and taxonomic classification.</title>
        <authorList>
            <person name="Goeker M."/>
        </authorList>
    </citation>
    <scope>NUCLEOTIDE SEQUENCE [LARGE SCALE GENOMIC DNA]</scope>
    <source>
        <strain evidence="3 4">DSM 27568</strain>
    </source>
</reference>
<evidence type="ECO:0000313" key="4">
    <source>
        <dbReference type="Proteomes" id="UP000561459"/>
    </source>
</evidence>
<dbReference type="RefSeq" id="WP_183616735.1">
    <property type="nucleotide sequence ID" value="NZ_JACIDY010000003.1"/>
</dbReference>
<keyword evidence="3" id="KW-0946">Virion</keyword>
<evidence type="ECO:0000256" key="1">
    <source>
        <dbReference type="SAM" id="SignalP"/>
    </source>
</evidence>
<feature type="signal peptide" evidence="1">
    <location>
        <begin position="1"/>
        <end position="25"/>
    </location>
</feature>
<proteinExistence type="predicted"/>
<evidence type="ECO:0000259" key="2">
    <source>
        <dbReference type="Pfam" id="PF05229"/>
    </source>
</evidence>
<dbReference type="InterPro" id="IPR007893">
    <property type="entry name" value="Spore_coat_U/FanG"/>
</dbReference>
<dbReference type="PANTHER" id="PTHR37089:SF3">
    <property type="entry name" value="EXPORTED PROTEIN"/>
    <property type="match status" value="1"/>
</dbReference>
<accession>A0A7W6FYI3</accession>
<keyword evidence="1" id="KW-0732">Signal</keyword>
<dbReference type="InterPro" id="IPR053167">
    <property type="entry name" value="Spore_coat_component"/>
</dbReference>
<gene>
    <name evidence="3" type="ORF">GGR39_001730</name>
</gene>
<feature type="chain" id="PRO_5030993461" evidence="1">
    <location>
        <begin position="26"/>
        <end position="172"/>
    </location>
</feature>
<dbReference type="EMBL" id="JACIDY010000003">
    <property type="protein sequence ID" value="MBB3940080.1"/>
    <property type="molecule type" value="Genomic_DNA"/>
</dbReference>
<keyword evidence="4" id="KW-1185">Reference proteome</keyword>
<evidence type="ECO:0000313" key="3">
    <source>
        <dbReference type="EMBL" id="MBB3940080.1"/>
    </source>
</evidence>
<protein>
    <submittedName>
        <fullName evidence="3">Spore coat protein U-like protein</fullName>
    </submittedName>
</protein>
<dbReference type="Pfam" id="PF05229">
    <property type="entry name" value="SCPU"/>
    <property type="match status" value="1"/>
</dbReference>
<dbReference type="PANTHER" id="PTHR37089">
    <property type="entry name" value="PROTEIN U-RELATED"/>
    <property type="match status" value="1"/>
</dbReference>
<feature type="domain" description="Spore coat protein U/FanG" evidence="2">
    <location>
        <begin position="29"/>
        <end position="169"/>
    </location>
</feature>
<name>A0A7W6FYI3_9SPHN</name>
<comment type="caution">
    <text evidence="3">The sequence shown here is derived from an EMBL/GenBank/DDBJ whole genome shotgun (WGS) entry which is preliminary data.</text>
</comment>
<keyword evidence="3" id="KW-0167">Capsid protein</keyword>
<organism evidence="3 4">
    <name type="scientific">Novosphingobium fluoreni</name>
    <dbReference type="NCBI Taxonomy" id="1391222"/>
    <lineage>
        <taxon>Bacteria</taxon>
        <taxon>Pseudomonadati</taxon>
        <taxon>Pseudomonadota</taxon>
        <taxon>Alphaproteobacteria</taxon>
        <taxon>Sphingomonadales</taxon>
        <taxon>Sphingomonadaceae</taxon>
        <taxon>Novosphingobium</taxon>
    </lineage>
</organism>
<dbReference type="AlphaFoldDB" id="A0A7W6FYI3"/>
<sequence length="172" mass="17139">MHFSVNLAAVTVVVWVATAAVTCQAATSKAFDVTATIVNGCAVAQAGGSWGQISLGTVSGLATGTVEANLIASGVSGVVIECTPGTSASLSADNGNNAASGQRRLMQAGVATMVPYALFANGSTTAWTTQSLALSFAAGASKQTIPVKASLTLPGALQAGKYTDTLRLTLSW</sequence>
<dbReference type="Proteomes" id="UP000561459">
    <property type="component" value="Unassembled WGS sequence"/>
</dbReference>